<reference evidence="2 3" key="1">
    <citation type="journal article" date="2008" name="J. Bacteriol.">
        <title>The genome of Heliobacterium modesticaldum, a phototrophic representative of the Firmicutes containing the simplest photosynthetic apparatus.</title>
        <authorList>
            <person name="Sattley W.M."/>
            <person name="Madigan M.T."/>
            <person name="Swingley W.D."/>
            <person name="Cheung P.C."/>
            <person name="Clocksin K.M."/>
            <person name="Conrad A.L."/>
            <person name="Dejesa L.C."/>
            <person name="Honchak B.M."/>
            <person name="Jung D.O."/>
            <person name="Karbach L.E."/>
            <person name="Kurdoglu A."/>
            <person name="Lahiri S."/>
            <person name="Mastrian S.D."/>
            <person name="Page L.E."/>
            <person name="Taylor H.L."/>
            <person name="Wang Z.T."/>
            <person name="Raymond J."/>
            <person name="Chen M."/>
            <person name="Blankenship R.E."/>
            <person name="Touchman J.W."/>
        </authorList>
    </citation>
    <scope>NUCLEOTIDE SEQUENCE [LARGE SCALE GENOMIC DNA]</scope>
    <source>
        <strain evidence="3">ATCC 51547 / Ice1</strain>
    </source>
</reference>
<evidence type="ECO:0000259" key="1">
    <source>
        <dbReference type="Pfam" id="PF04851"/>
    </source>
</evidence>
<dbReference type="Gene3D" id="3.40.50.300">
    <property type="entry name" value="P-loop containing nucleotide triphosphate hydrolases"/>
    <property type="match status" value="2"/>
</dbReference>
<evidence type="ECO:0000313" key="2">
    <source>
        <dbReference type="EMBL" id="ABZ85433.1"/>
    </source>
</evidence>
<dbReference type="GO" id="GO:0061749">
    <property type="term" value="F:forked DNA-dependent helicase activity"/>
    <property type="evidence" value="ECO:0007669"/>
    <property type="project" value="TreeGrafter"/>
</dbReference>
<organism evidence="2 3">
    <name type="scientific">Heliobacterium modesticaldum (strain ATCC 51547 / Ice1)</name>
    <dbReference type="NCBI Taxonomy" id="498761"/>
    <lineage>
        <taxon>Bacteria</taxon>
        <taxon>Bacillati</taxon>
        <taxon>Bacillota</taxon>
        <taxon>Clostridia</taxon>
        <taxon>Eubacteriales</taxon>
        <taxon>Heliobacteriaceae</taxon>
        <taxon>Heliomicrobium</taxon>
    </lineage>
</organism>
<proteinExistence type="predicted"/>
<dbReference type="InterPro" id="IPR006935">
    <property type="entry name" value="Helicase/UvrB_N"/>
</dbReference>
<dbReference type="Proteomes" id="UP000008550">
    <property type="component" value="Chromosome"/>
</dbReference>
<keyword evidence="3" id="KW-1185">Reference proteome</keyword>
<dbReference type="GO" id="GO:0016787">
    <property type="term" value="F:hydrolase activity"/>
    <property type="evidence" value="ECO:0007669"/>
    <property type="project" value="InterPro"/>
</dbReference>
<dbReference type="KEGG" id="hmo:HM1_2924"/>
<dbReference type="eggNOG" id="COG1061">
    <property type="taxonomic scope" value="Bacteria"/>
</dbReference>
<dbReference type="GO" id="GO:0005524">
    <property type="term" value="F:ATP binding"/>
    <property type="evidence" value="ECO:0007669"/>
    <property type="project" value="InterPro"/>
</dbReference>
<dbReference type="RefSeq" id="WP_012283913.1">
    <property type="nucleotide sequence ID" value="NC_010337.2"/>
</dbReference>
<dbReference type="GO" id="GO:0000403">
    <property type="term" value="F:Y-form DNA binding"/>
    <property type="evidence" value="ECO:0007669"/>
    <property type="project" value="TreeGrafter"/>
</dbReference>
<dbReference type="HOGENOM" id="CLU_336726_0_0_9"/>
<dbReference type="InterPro" id="IPR050742">
    <property type="entry name" value="Helicase_Restrict-Modif_Enz"/>
</dbReference>
<dbReference type="OrthoDB" id="9804145at2"/>
<dbReference type="SUPFAM" id="SSF52540">
    <property type="entry name" value="P-loop containing nucleoside triphosphate hydrolases"/>
    <property type="match status" value="2"/>
</dbReference>
<accession>B0TCY2</accession>
<dbReference type="Pfam" id="PF04851">
    <property type="entry name" value="ResIII"/>
    <property type="match status" value="1"/>
</dbReference>
<dbReference type="REBASE" id="17196">
    <property type="entry name" value="HmoORF2925P"/>
</dbReference>
<gene>
    <name evidence="2" type="ORF">HM1_2924</name>
</gene>
<name>B0TCY2_HELMI</name>
<dbReference type="EMBL" id="CP000930">
    <property type="protein sequence ID" value="ABZ85433.1"/>
    <property type="molecule type" value="Genomic_DNA"/>
</dbReference>
<sequence>MRDTLFPFQETALAELHEKINKAHLMWSERDPQVISFSAPTGSGKTIIMTTLFEEILYGSADHIGEPDSVFIWLSDSPELNEQTRLKIESKSDKIRVRDLVTIDSTFSAEYFEGGRIYFLNTQKLGSDKLLTGTSDTRQYSIWETLTNTARRNPKQLYVVIDEAHRGTFTSVQAENKAQSIMQKFIKGSRDDGLCVMPLVIGVTATPQRFDNLIAGTTSTVQKVIVPPEEVRESGLLKDRIIIHYPDIQLSADMTMFKGAVDNWLKMCTHWKAYCEREDEKMINPILVVQVEDGNEREVTHTDLGACIDLLEEALGRKLLPGEVVHTFNDRGTIKVRDVDIQQIEASRIEDEENVKVVFFKMNLSTGWDCPRAETMMSFRSAQDYTYIAQLLGRMIRTPLARRISSDAELNSVSLFLPYFDEDTVKNVVNALRDSEAIIPTETGTNKELVTLGRNLAYADVFDAMDKLITYRVDSSRKQAPLKLLIQLSRALTMDGIDLGAQKSVKNAVLSKMDEEIARIKESGDFASRAAAITGFPLGTLIFEYGDNAYSFDETTQTMTVSEFDISRHFEQAGKLLGEGLHKEYWIRHSTRDHIDIKKEIIVLTSDTDAMERIDTYAEKEFINLYENNKRAIAKLNEARKIVYERLINASAQPIAVPWVLPDSIDFSVSDDSIKLEQHLFCSEDGIFQATLNPWESGVVAEELNNGAVCWLRNLDRKKWSLEIPYEVGGITTSMFPDLVIVRADAQGYIFDILEPHDPSRKDNYPKAVGLAKFAEKHWDVFGRIQLIRQKRGVDGRDHFYRLDMSKTPVRNRVRGITSNEELDRIFDENAERED</sequence>
<dbReference type="AlphaFoldDB" id="B0TCY2"/>
<feature type="domain" description="Helicase/UvrB N-terminal" evidence="1">
    <location>
        <begin position="5"/>
        <end position="209"/>
    </location>
</feature>
<protein>
    <submittedName>
        <fullName evidence="2">Type iii restriction enzyme, res subunit, putative</fullName>
    </submittedName>
</protein>
<dbReference type="PANTHER" id="PTHR47396:SF1">
    <property type="entry name" value="ATP-DEPENDENT HELICASE IRC3-RELATED"/>
    <property type="match status" value="1"/>
</dbReference>
<dbReference type="InterPro" id="IPR027417">
    <property type="entry name" value="P-loop_NTPase"/>
</dbReference>
<dbReference type="GO" id="GO:0036121">
    <property type="term" value="F:double-stranded DNA helicase activity"/>
    <property type="evidence" value="ECO:0007669"/>
    <property type="project" value="TreeGrafter"/>
</dbReference>
<evidence type="ECO:0000313" key="3">
    <source>
        <dbReference type="Proteomes" id="UP000008550"/>
    </source>
</evidence>
<dbReference type="STRING" id="498761.HM1_2924"/>
<dbReference type="PANTHER" id="PTHR47396">
    <property type="entry name" value="TYPE I RESTRICTION ENZYME ECOKI R PROTEIN"/>
    <property type="match status" value="1"/>
</dbReference>